<dbReference type="Gene3D" id="3.50.30.10">
    <property type="entry name" value="Phosphohistidine domain"/>
    <property type="match status" value="1"/>
</dbReference>
<evidence type="ECO:0000256" key="10">
    <source>
        <dbReference type="SAM" id="MobiDB-lite"/>
    </source>
</evidence>
<dbReference type="Pfam" id="PF01326">
    <property type="entry name" value="PPDK_N"/>
    <property type="match status" value="1"/>
</dbReference>
<dbReference type="SUPFAM" id="SSF52009">
    <property type="entry name" value="Phosphohistidine domain"/>
    <property type="match status" value="1"/>
</dbReference>
<keyword evidence="2" id="KW-0444">Lipid biosynthesis</keyword>
<dbReference type="SUPFAM" id="SSF56059">
    <property type="entry name" value="Glutathione synthetase ATP-binding domain-like"/>
    <property type="match status" value="1"/>
</dbReference>
<evidence type="ECO:0000256" key="2">
    <source>
        <dbReference type="ARBA" id="ARBA00022516"/>
    </source>
</evidence>
<keyword evidence="15" id="KW-1185">Reference proteome</keyword>
<comment type="caution">
    <text evidence="14">The sequence shown here is derived from an EMBL/GenBank/DDBJ whole genome shotgun (WGS) entry which is preliminary data.</text>
</comment>
<dbReference type="GO" id="GO:0008654">
    <property type="term" value="P:phospholipid biosynthetic process"/>
    <property type="evidence" value="ECO:0007669"/>
    <property type="project" value="UniProtKB-KW"/>
</dbReference>
<dbReference type="GO" id="GO:0005524">
    <property type="term" value="F:ATP binding"/>
    <property type="evidence" value="ECO:0007669"/>
    <property type="project" value="InterPro"/>
</dbReference>
<evidence type="ECO:0000256" key="4">
    <source>
        <dbReference type="ARBA" id="ARBA00022692"/>
    </source>
</evidence>
<evidence type="ECO:0000256" key="1">
    <source>
        <dbReference type="ARBA" id="ARBA00022475"/>
    </source>
</evidence>
<dbReference type="Pfam" id="PF02660">
    <property type="entry name" value="G3P_acyltransf"/>
    <property type="match status" value="1"/>
</dbReference>
<feature type="region of interest" description="Disordered" evidence="10">
    <location>
        <begin position="773"/>
        <end position="793"/>
    </location>
</feature>
<organism evidence="14 15">
    <name type="scientific">Aerosakkonema funiforme FACHB-1375</name>
    <dbReference type="NCBI Taxonomy" id="2949571"/>
    <lineage>
        <taxon>Bacteria</taxon>
        <taxon>Bacillati</taxon>
        <taxon>Cyanobacteriota</taxon>
        <taxon>Cyanophyceae</taxon>
        <taxon>Oscillatoriophycideae</taxon>
        <taxon>Aerosakkonematales</taxon>
        <taxon>Aerosakkonemataceae</taxon>
        <taxon>Aerosakkonema</taxon>
    </lineage>
</organism>
<evidence type="ECO:0000313" key="14">
    <source>
        <dbReference type="EMBL" id="MBD2184449.1"/>
    </source>
</evidence>
<keyword evidence="6" id="KW-0443">Lipid metabolism</keyword>
<dbReference type="RefSeq" id="WP_190470843.1">
    <property type="nucleotide sequence ID" value="NZ_JACJPW010000083.1"/>
</dbReference>
<accession>A0A926ZJA5</accession>
<keyword evidence="14" id="KW-0012">Acyltransferase</keyword>
<feature type="transmembrane region" description="Helical" evidence="11">
    <location>
        <begin position="133"/>
        <end position="157"/>
    </location>
</feature>
<feature type="domain" description="Pyruvate phosphate dikinase AMP/ATP-binding" evidence="13">
    <location>
        <begin position="286"/>
        <end position="479"/>
    </location>
</feature>
<feature type="transmembrane region" description="Helical" evidence="11">
    <location>
        <begin position="163"/>
        <end position="179"/>
    </location>
</feature>
<dbReference type="GO" id="GO:0043772">
    <property type="term" value="F:acyl-phosphate glycerol-3-phosphate acyltransferase activity"/>
    <property type="evidence" value="ECO:0007669"/>
    <property type="project" value="InterPro"/>
</dbReference>
<evidence type="ECO:0000256" key="6">
    <source>
        <dbReference type="ARBA" id="ARBA00023098"/>
    </source>
</evidence>
<dbReference type="InterPro" id="IPR008279">
    <property type="entry name" value="PEP-util_enz_mobile_dom"/>
</dbReference>
<dbReference type="Pfam" id="PF00391">
    <property type="entry name" value="PEP-utilizers"/>
    <property type="match status" value="1"/>
</dbReference>
<evidence type="ECO:0000256" key="3">
    <source>
        <dbReference type="ARBA" id="ARBA00022679"/>
    </source>
</evidence>
<feature type="compositionally biased region" description="Low complexity" evidence="10">
    <location>
        <begin position="776"/>
        <end position="793"/>
    </location>
</feature>
<keyword evidence="7 11" id="KW-0472">Membrane</keyword>
<feature type="transmembrane region" description="Helical" evidence="11">
    <location>
        <begin position="51"/>
        <end position="81"/>
    </location>
</feature>
<evidence type="ECO:0000259" key="13">
    <source>
        <dbReference type="Pfam" id="PF01326"/>
    </source>
</evidence>
<dbReference type="Gene3D" id="3.30.470.20">
    <property type="entry name" value="ATP-grasp fold, B domain"/>
    <property type="match status" value="1"/>
</dbReference>
<evidence type="ECO:0000256" key="9">
    <source>
        <dbReference type="ARBA" id="ARBA00023264"/>
    </source>
</evidence>
<dbReference type="InterPro" id="IPR013815">
    <property type="entry name" value="ATP_grasp_subdomain_1"/>
</dbReference>
<feature type="domain" description="PEP-utilising enzyme mobile" evidence="12">
    <location>
        <begin position="932"/>
        <end position="1002"/>
    </location>
</feature>
<keyword evidence="3" id="KW-0808">Transferase</keyword>
<dbReference type="GO" id="GO:0016301">
    <property type="term" value="F:kinase activity"/>
    <property type="evidence" value="ECO:0007669"/>
    <property type="project" value="InterPro"/>
</dbReference>
<dbReference type="Gene3D" id="3.30.1490.20">
    <property type="entry name" value="ATP-grasp fold, A domain"/>
    <property type="match status" value="1"/>
</dbReference>
<evidence type="ECO:0000256" key="5">
    <source>
        <dbReference type="ARBA" id="ARBA00022989"/>
    </source>
</evidence>
<reference evidence="14" key="2">
    <citation type="submission" date="2020-08" db="EMBL/GenBank/DDBJ databases">
        <authorList>
            <person name="Chen M."/>
            <person name="Teng W."/>
            <person name="Zhao L."/>
            <person name="Hu C."/>
            <person name="Zhou Y."/>
            <person name="Han B."/>
            <person name="Song L."/>
            <person name="Shu W."/>
        </authorList>
    </citation>
    <scope>NUCLEOTIDE SEQUENCE</scope>
    <source>
        <strain evidence="14">FACHB-1375</strain>
    </source>
</reference>
<dbReference type="PANTHER" id="PTHR43615">
    <property type="entry name" value="PHOSPHOENOLPYRUVATE SYNTHASE-RELATED"/>
    <property type="match status" value="1"/>
</dbReference>
<evidence type="ECO:0000259" key="12">
    <source>
        <dbReference type="Pfam" id="PF00391"/>
    </source>
</evidence>
<proteinExistence type="predicted"/>
<keyword evidence="5 11" id="KW-1133">Transmembrane helix</keyword>
<dbReference type="SMART" id="SM01207">
    <property type="entry name" value="G3P_acyltransf"/>
    <property type="match status" value="1"/>
</dbReference>
<evidence type="ECO:0000256" key="7">
    <source>
        <dbReference type="ARBA" id="ARBA00023136"/>
    </source>
</evidence>
<feature type="transmembrane region" description="Helical" evidence="11">
    <location>
        <begin position="101"/>
        <end position="121"/>
    </location>
</feature>
<keyword evidence="4 11" id="KW-0812">Transmembrane</keyword>
<protein>
    <submittedName>
        <fullName evidence="14">Glycerol-3-phosphate acyltransferase</fullName>
    </submittedName>
</protein>
<sequence>MTLTQVWGVLLILIICPLLGGLPLTGWIVYALKRRKLREIGTGNIGVQAAFYHGGTLAGILAVLSEAGKGIAAVMMARAFFQPGDSVWEMLTRGLFHPETVISPSATWELIALVALVMGRYWMGKGAGTTNVVWGFVFHDVRVAGLVFLIGGISFTILRERSAGRIAVLILFPLMLALLHPHEYDRIFVAISLAMLIGWIYKKIPDDLDLRPEAGQADSEKMFRFFRGDKAMISLDQQLDTSKVGQKAATLSQLKRWGYSVPDGWVLPPGDDSAPLIESLQPSPTSPLVVRSSAIGEDSELASAAGQYETILNVTSREALQQAILRCQASYNLPSAVDYRQQRYLPEASMAVVIQKQVSGAFSGVAFSRDPILGHGDAVAIEALPGAASRVVSGKVTPEQYRVIVKERENLPLPSSPTQNAEVVVEGEGDVPQKLIRQVAILARELENRYHGIPQDIEWSYDGEILWILQSRPITNLSPIWTRKIAAEVIPGLIRPLTWSINRPLTCGVWGEIFTLVLDKRARGLDFNETATLHYSRAYFNATLLGQIFRRMGLPAESLEFLTRGAKFSKPPWRSTWQNVPGLLRLLGRELRLEKDFQRDYRRYFAPALAELSQSRPKIGRPATLPHFSPQAILETIDFILDLLKRATFYSILAPLSLALRQAILKVKDAELDAGQTPEVASLRRLRELANAARHLLSQSQLNNVESDRDFAPTLFARLAEIPDGDSILKQFDEFLDKYGYLSDVGTDIAVPTWKEDPSPVRELFAQFVFNPPSDSQQHSSTQKSQRKTQSSLQRRLDLKGRVTEVYSQLLAELRWNFIALEQICLDAGVLKQAGDIFFLELSEIRRFIAEEDRTIAEELAQLVQKRRSQLEQDRQLETVPPVVYGNAPPAAMLRIGVSEPSQQLQGIAASPGQVEGRVKVLRNLQALGEVDKNTILVVEYTDSGWAPLLARAGGLIAEVGGRLSHGAIVAREYNIPAVMDIHNATRLLRNGQRVRIDGTRGTVEILE</sequence>
<keyword evidence="8" id="KW-0594">Phospholipid biosynthesis</keyword>
<feature type="transmembrane region" description="Helical" evidence="11">
    <location>
        <begin position="6"/>
        <end position="30"/>
    </location>
</feature>
<evidence type="ECO:0000256" key="8">
    <source>
        <dbReference type="ARBA" id="ARBA00023209"/>
    </source>
</evidence>
<dbReference type="InterPro" id="IPR002192">
    <property type="entry name" value="PPDK_AMP/ATP-bd"/>
</dbReference>
<keyword evidence="9" id="KW-1208">Phospholipid metabolism</keyword>
<evidence type="ECO:0000256" key="11">
    <source>
        <dbReference type="SAM" id="Phobius"/>
    </source>
</evidence>
<keyword evidence="1" id="KW-1003">Cell membrane</keyword>
<dbReference type="InterPro" id="IPR036637">
    <property type="entry name" value="Phosphohistidine_dom_sf"/>
</dbReference>
<evidence type="ECO:0000313" key="15">
    <source>
        <dbReference type="Proteomes" id="UP000641646"/>
    </source>
</evidence>
<name>A0A926ZJA5_9CYAN</name>
<dbReference type="PANTHER" id="PTHR43615:SF1">
    <property type="entry name" value="PPDK_N DOMAIN-CONTAINING PROTEIN"/>
    <property type="match status" value="1"/>
</dbReference>
<dbReference type="AlphaFoldDB" id="A0A926ZJA5"/>
<reference evidence="14" key="1">
    <citation type="journal article" date="2015" name="ISME J.">
        <title>Draft Genome Sequence of Streptomyces incarnatus NRRL8089, which Produces the Nucleoside Antibiotic Sinefungin.</title>
        <authorList>
            <person name="Oshima K."/>
            <person name="Hattori M."/>
            <person name="Shimizu H."/>
            <person name="Fukuda K."/>
            <person name="Nemoto M."/>
            <person name="Inagaki K."/>
            <person name="Tamura T."/>
        </authorList>
    </citation>
    <scope>NUCLEOTIDE SEQUENCE</scope>
    <source>
        <strain evidence="14">FACHB-1375</strain>
    </source>
</reference>
<feature type="transmembrane region" description="Helical" evidence="11">
    <location>
        <begin position="184"/>
        <end position="201"/>
    </location>
</feature>
<gene>
    <name evidence="14" type="ORF">H6G03_25845</name>
</gene>
<dbReference type="EMBL" id="JACJPW010000083">
    <property type="protein sequence ID" value="MBD2184449.1"/>
    <property type="molecule type" value="Genomic_DNA"/>
</dbReference>
<dbReference type="InterPro" id="IPR003811">
    <property type="entry name" value="G3P_acylTferase_PlsY"/>
</dbReference>
<dbReference type="InterPro" id="IPR051549">
    <property type="entry name" value="PEP_Utilizing_Enz"/>
</dbReference>
<dbReference type="Proteomes" id="UP000641646">
    <property type="component" value="Unassembled WGS sequence"/>
</dbReference>
<dbReference type="GO" id="GO:0005886">
    <property type="term" value="C:plasma membrane"/>
    <property type="evidence" value="ECO:0007669"/>
    <property type="project" value="InterPro"/>
</dbReference>